<evidence type="ECO:0000256" key="1">
    <source>
        <dbReference type="ARBA" id="ARBA00009428"/>
    </source>
</evidence>
<dbReference type="InterPro" id="IPR029039">
    <property type="entry name" value="Flavoprotein-like_sf"/>
</dbReference>
<evidence type="ECO:0000313" key="3">
    <source>
        <dbReference type="EMBL" id="SFP80682.1"/>
    </source>
</evidence>
<accession>A0A1I5TCE1</accession>
<organism evidence="3 4">
    <name type="scientific">Salibacterium halotolerans</name>
    <dbReference type="NCBI Taxonomy" id="1884432"/>
    <lineage>
        <taxon>Bacteria</taxon>
        <taxon>Bacillati</taxon>
        <taxon>Bacillota</taxon>
        <taxon>Bacilli</taxon>
        <taxon>Bacillales</taxon>
        <taxon>Bacillaceae</taxon>
    </lineage>
</organism>
<reference evidence="4" key="1">
    <citation type="submission" date="2016-10" db="EMBL/GenBank/DDBJ databases">
        <authorList>
            <person name="Varghese N."/>
            <person name="Submissions S."/>
        </authorList>
    </citation>
    <scope>NUCLEOTIDE SEQUENCE [LARGE SCALE GENOMIC DNA]</scope>
    <source>
        <strain evidence="4">S7</strain>
    </source>
</reference>
<sequence length="190" mass="20879">MTTDKKNILGIAGSLRQDSFNRNILREMAQHTPDGMDISIFNLKHIPLFNADLEENGDPEAVEDFKDAVKEADGFLIVTPEYSHGMPGVLKNALDWAASVTNINVLDQKPVYVLGASPAPLGTAFSQAQVKQTLAAAGSFVLQQPELYIGKVPNKLDDAGNLQDERTQTKLHEALEAFDNWIDTMNRGKQ</sequence>
<dbReference type="GO" id="GO:0016491">
    <property type="term" value="F:oxidoreductase activity"/>
    <property type="evidence" value="ECO:0007669"/>
    <property type="project" value="InterPro"/>
</dbReference>
<dbReference type="PANTHER" id="PTHR30543">
    <property type="entry name" value="CHROMATE REDUCTASE"/>
    <property type="match status" value="1"/>
</dbReference>
<protein>
    <submittedName>
        <fullName evidence="3">Chromate reductase</fullName>
    </submittedName>
</protein>
<dbReference type="InterPro" id="IPR005025">
    <property type="entry name" value="FMN_Rdtase-like_dom"/>
</dbReference>
<proteinExistence type="inferred from homology"/>
<dbReference type="PANTHER" id="PTHR30543:SF21">
    <property type="entry name" value="NAD(P)H-DEPENDENT FMN REDUCTASE LOT6"/>
    <property type="match status" value="1"/>
</dbReference>
<evidence type="ECO:0000259" key="2">
    <source>
        <dbReference type="Pfam" id="PF03358"/>
    </source>
</evidence>
<dbReference type="InterPro" id="IPR050712">
    <property type="entry name" value="NAD(P)H-dep_reductase"/>
</dbReference>
<gene>
    <name evidence="3" type="ORF">SAMN05518683_110103</name>
</gene>
<dbReference type="SUPFAM" id="SSF52218">
    <property type="entry name" value="Flavoproteins"/>
    <property type="match status" value="1"/>
</dbReference>
<dbReference type="RefSeq" id="WP_170841086.1">
    <property type="nucleotide sequence ID" value="NZ_FOXD01000010.1"/>
</dbReference>
<feature type="domain" description="NADPH-dependent FMN reductase-like" evidence="2">
    <location>
        <begin position="7"/>
        <end position="151"/>
    </location>
</feature>
<evidence type="ECO:0000313" key="4">
    <source>
        <dbReference type="Proteomes" id="UP000198892"/>
    </source>
</evidence>
<dbReference type="GO" id="GO:0005829">
    <property type="term" value="C:cytosol"/>
    <property type="evidence" value="ECO:0007669"/>
    <property type="project" value="TreeGrafter"/>
</dbReference>
<comment type="similarity">
    <text evidence="1">Belongs to the azoreductase type 2 family.</text>
</comment>
<dbReference type="Pfam" id="PF03358">
    <property type="entry name" value="FMN_red"/>
    <property type="match status" value="1"/>
</dbReference>
<dbReference type="GO" id="GO:0010181">
    <property type="term" value="F:FMN binding"/>
    <property type="evidence" value="ECO:0007669"/>
    <property type="project" value="TreeGrafter"/>
</dbReference>
<dbReference type="AlphaFoldDB" id="A0A1I5TCE1"/>
<dbReference type="Proteomes" id="UP000198892">
    <property type="component" value="Unassembled WGS sequence"/>
</dbReference>
<dbReference type="STRING" id="1884432.SAMN05518683_110103"/>
<dbReference type="EMBL" id="FOXD01000010">
    <property type="protein sequence ID" value="SFP80682.1"/>
    <property type="molecule type" value="Genomic_DNA"/>
</dbReference>
<name>A0A1I5TCE1_9BACI</name>
<keyword evidence="4" id="KW-1185">Reference proteome</keyword>
<dbReference type="Gene3D" id="3.40.50.360">
    <property type="match status" value="1"/>
</dbReference>